<sequence>MLFDEFFVGKENLTAHCSRLTEEYTTCIGNNAPRITASNVIDLGWKGLESGWINANADGAVNPRDGSVATGGVLCDKHEDWNFQFSQSIKSCLVLLANLWAIHNILHHIWNLKSSITFIDDYSLYMYLYMLHHKSEALDGFKVFKAELEKQCSKQIKIVRTDRAGEYYGR</sequence>
<protein>
    <submittedName>
        <fullName evidence="1">Uncharacterized protein</fullName>
    </submittedName>
</protein>
<proteinExistence type="predicted"/>
<dbReference type="PANTHER" id="PTHR42648">
    <property type="entry name" value="TRANSPOSASE, PUTATIVE-RELATED"/>
    <property type="match status" value="1"/>
</dbReference>
<keyword evidence="2" id="KW-1185">Reference proteome</keyword>
<evidence type="ECO:0000313" key="1">
    <source>
        <dbReference type="EMBL" id="KAK8574644.1"/>
    </source>
</evidence>
<dbReference type="InterPro" id="IPR039537">
    <property type="entry name" value="Retrotran_Ty1/copia-like"/>
</dbReference>
<dbReference type="SUPFAM" id="SSF53098">
    <property type="entry name" value="Ribonuclease H-like"/>
    <property type="match status" value="1"/>
</dbReference>
<dbReference type="Proteomes" id="UP001472677">
    <property type="component" value="Unassembled WGS sequence"/>
</dbReference>
<name>A0ABR2F8N9_9ROSI</name>
<gene>
    <name evidence="1" type="ORF">V6N12_062334</name>
</gene>
<evidence type="ECO:0000313" key="2">
    <source>
        <dbReference type="Proteomes" id="UP001472677"/>
    </source>
</evidence>
<reference evidence="1 2" key="1">
    <citation type="journal article" date="2024" name="G3 (Bethesda)">
        <title>Genome assembly of Hibiscus sabdariffa L. provides insights into metabolisms of medicinal natural products.</title>
        <authorList>
            <person name="Kim T."/>
        </authorList>
    </citation>
    <scope>NUCLEOTIDE SEQUENCE [LARGE SCALE GENOMIC DNA]</scope>
    <source>
        <strain evidence="1">TK-2024</strain>
        <tissue evidence="1">Old leaves</tissue>
    </source>
</reference>
<dbReference type="PANTHER" id="PTHR42648:SF28">
    <property type="entry name" value="TRANSPOSON-ENCODED PROTEIN WITH RIBONUCLEASE H-LIKE AND RETROVIRUS ZINC FINGER-LIKE DOMAINS"/>
    <property type="match status" value="1"/>
</dbReference>
<comment type="caution">
    <text evidence="1">The sequence shown here is derived from an EMBL/GenBank/DDBJ whole genome shotgun (WGS) entry which is preliminary data.</text>
</comment>
<dbReference type="InterPro" id="IPR012337">
    <property type="entry name" value="RNaseH-like_sf"/>
</dbReference>
<accession>A0ABR2F8N9</accession>
<organism evidence="1 2">
    <name type="scientific">Hibiscus sabdariffa</name>
    <name type="common">roselle</name>
    <dbReference type="NCBI Taxonomy" id="183260"/>
    <lineage>
        <taxon>Eukaryota</taxon>
        <taxon>Viridiplantae</taxon>
        <taxon>Streptophyta</taxon>
        <taxon>Embryophyta</taxon>
        <taxon>Tracheophyta</taxon>
        <taxon>Spermatophyta</taxon>
        <taxon>Magnoliopsida</taxon>
        <taxon>eudicotyledons</taxon>
        <taxon>Gunneridae</taxon>
        <taxon>Pentapetalae</taxon>
        <taxon>rosids</taxon>
        <taxon>malvids</taxon>
        <taxon>Malvales</taxon>
        <taxon>Malvaceae</taxon>
        <taxon>Malvoideae</taxon>
        <taxon>Hibiscus</taxon>
    </lineage>
</organism>
<dbReference type="EMBL" id="JBBPBM010000007">
    <property type="protein sequence ID" value="KAK8574644.1"/>
    <property type="molecule type" value="Genomic_DNA"/>
</dbReference>